<accession>A0AAU9VZD9</accession>
<name>A0AAU9VZD9_9CNID</name>
<reference evidence="1 2" key="1">
    <citation type="submission" date="2022-05" db="EMBL/GenBank/DDBJ databases">
        <authorList>
            <consortium name="Genoscope - CEA"/>
            <person name="William W."/>
        </authorList>
    </citation>
    <scope>NUCLEOTIDE SEQUENCE [LARGE SCALE GENOMIC DNA]</scope>
</reference>
<dbReference type="EMBL" id="CALNXJ010000005">
    <property type="protein sequence ID" value="CAH3039867.1"/>
    <property type="molecule type" value="Genomic_DNA"/>
</dbReference>
<sequence>MCSRMQSMMYQKVFPDLHRKECSYTVKYIKQDIKSKKGDDKDQAQERWDALKKELLWNDTKHSRILKDIKKKRNDKVHPDLTKELLLESAKVMQKAGELCGRMSLSSGKFKHVLNTYTYVQLE</sequence>
<organism evidence="1 2">
    <name type="scientific">Pocillopora meandrina</name>
    <dbReference type="NCBI Taxonomy" id="46732"/>
    <lineage>
        <taxon>Eukaryota</taxon>
        <taxon>Metazoa</taxon>
        <taxon>Cnidaria</taxon>
        <taxon>Anthozoa</taxon>
        <taxon>Hexacorallia</taxon>
        <taxon>Scleractinia</taxon>
        <taxon>Astrocoeniina</taxon>
        <taxon>Pocilloporidae</taxon>
        <taxon>Pocillopora</taxon>
    </lineage>
</organism>
<dbReference type="AlphaFoldDB" id="A0AAU9VZD9"/>
<keyword evidence="2" id="KW-1185">Reference proteome</keyword>
<evidence type="ECO:0000313" key="2">
    <source>
        <dbReference type="Proteomes" id="UP001159428"/>
    </source>
</evidence>
<dbReference type="Proteomes" id="UP001159428">
    <property type="component" value="Unassembled WGS sequence"/>
</dbReference>
<gene>
    <name evidence="1" type="ORF">PMEA_00025464</name>
</gene>
<protein>
    <submittedName>
        <fullName evidence="1">Uncharacterized protein</fullName>
    </submittedName>
</protein>
<evidence type="ECO:0000313" key="1">
    <source>
        <dbReference type="EMBL" id="CAH3039867.1"/>
    </source>
</evidence>
<proteinExistence type="predicted"/>
<comment type="caution">
    <text evidence="1">The sequence shown here is derived from an EMBL/GenBank/DDBJ whole genome shotgun (WGS) entry which is preliminary data.</text>
</comment>